<dbReference type="Gene3D" id="3.90.440.10">
    <property type="entry name" value="Nitric Oxide Synthase,Heme Domain,Chain A domain 2"/>
    <property type="match status" value="1"/>
</dbReference>
<keyword evidence="6" id="KW-0288">FMN</keyword>
<dbReference type="Gene3D" id="3.90.1230.10">
    <property type="entry name" value="Nitric Oxide Synthase, Chain A, domain 3"/>
    <property type="match status" value="1"/>
</dbReference>
<sequence length="389" mass="44685">MPETPILRNGETCPFIHNQTFQGTNDSTLTALRHDANRLIWTPEKRSIELRNYQTNQSIEVTGPVPSIYQDCRHHVCTSTKMALSAHACENKSSNSQKTDDLESDSSDYIRKEAYDFLAIYHTDKGTSGDDYDKRLDEVDLEIQHTGTYTHTTAEIEYGCQLAWRNSARCINRLYWNTLKVIDRRNVKTNDGMFTEICDHLRMAYNNGTLQATTLVMNKTSRLWSTQYLRYASYEQADGSILGDPANRELTKAAIEFGWSKREDERTQWDLLPIIVQCNPNEPPSWYELPQDLRPTIFLSHPDQKYDTTIKSLGLRWIAQPFVSDKAIEIGGIVYRCVPFSGWFMQTEVGRDLCDIQRYNVIPKLAALLNLDITAAANSQLNVDRLYVE</sequence>
<protein>
    <recommendedName>
        <fullName evidence="4">nitric-oxide synthase (NADPH)</fullName>
        <ecNumber evidence="4">1.14.13.39</ecNumber>
    </recommendedName>
</protein>
<keyword evidence="5" id="KW-0349">Heme</keyword>
<dbReference type="Gene3D" id="3.90.340.10">
    <property type="entry name" value="Nitric Oxide Synthase, Chain A, domain 1"/>
    <property type="match status" value="1"/>
</dbReference>
<evidence type="ECO:0000313" key="13">
    <source>
        <dbReference type="EMBL" id="CAF3117808.1"/>
    </source>
</evidence>
<evidence type="ECO:0000256" key="11">
    <source>
        <dbReference type="ARBA" id="ARBA00023004"/>
    </source>
</evidence>
<dbReference type="Proteomes" id="UP000663873">
    <property type="component" value="Unassembled WGS sequence"/>
</dbReference>
<keyword evidence="9" id="KW-0112">Calmodulin-binding</keyword>
<organism evidence="13 15">
    <name type="scientific">Rotaria socialis</name>
    <dbReference type="NCBI Taxonomy" id="392032"/>
    <lineage>
        <taxon>Eukaryota</taxon>
        <taxon>Metazoa</taxon>
        <taxon>Spiralia</taxon>
        <taxon>Gnathifera</taxon>
        <taxon>Rotifera</taxon>
        <taxon>Eurotatoria</taxon>
        <taxon>Bdelloidea</taxon>
        <taxon>Philodinida</taxon>
        <taxon>Philodinidae</taxon>
        <taxon>Rotaria</taxon>
    </lineage>
</organism>
<dbReference type="OrthoDB" id="1688044at2759"/>
<dbReference type="EMBL" id="CAJOBP010009857">
    <property type="protein sequence ID" value="CAF4558955.1"/>
    <property type="molecule type" value="Genomic_DNA"/>
</dbReference>
<evidence type="ECO:0000256" key="3">
    <source>
        <dbReference type="ARBA" id="ARBA00006267"/>
    </source>
</evidence>
<evidence type="ECO:0000259" key="12">
    <source>
        <dbReference type="Pfam" id="PF02898"/>
    </source>
</evidence>
<name>A0A817NPD8_9BILA</name>
<dbReference type="PANTHER" id="PTHR43410:SF1">
    <property type="entry name" value="NITRIC OXIDE SYNTHASE"/>
    <property type="match status" value="1"/>
</dbReference>
<dbReference type="AlphaFoldDB" id="A0A817NPD8"/>
<evidence type="ECO:0000256" key="2">
    <source>
        <dbReference type="ARBA" id="ARBA00001970"/>
    </source>
</evidence>
<evidence type="ECO:0000313" key="16">
    <source>
        <dbReference type="Proteomes" id="UP000663873"/>
    </source>
</evidence>
<dbReference type="GO" id="GO:0005516">
    <property type="term" value="F:calmodulin binding"/>
    <property type="evidence" value="ECO:0007669"/>
    <property type="project" value="UniProtKB-KW"/>
</dbReference>
<evidence type="ECO:0000256" key="8">
    <source>
        <dbReference type="ARBA" id="ARBA00022857"/>
    </source>
</evidence>
<dbReference type="InterPro" id="IPR004030">
    <property type="entry name" value="NOS_N"/>
</dbReference>
<comment type="cofactor">
    <cofactor evidence="1">
        <name>FMN</name>
        <dbReference type="ChEBI" id="CHEBI:58210"/>
    </cofactor>
</comment>
<keyword evidence="7" id="KW-0479">Metal-binding</keyword>
<keyword evidence="11" id="KW-0408">Iron</keyword>
<feature type="domain" description="Nitric oxide synthase (NOS)" evidence="12">
    <location>
        <begin position="109"/>
        <end position="389"/>
    </location>
</feature>
<dbReference type="InterPro" id="IPR044940">
    <property type="entry name" value="NOS_dom_2"/>
</dbReference>
<gene>
    <name evidence="13" type="ORF">TIS948_LOCUS7822</name>
    <name evidence="14" type="ORF">UJA718_LOCUS29835</name>
</gene>
<dbReference type="InterPro" id="IPR044943">
    <property type="entry name" value="NOS_dom_1"/>
</dbReference>
<keyword evidence="16" id="KW-1185">Reference proteome</keyword>
<evidence type="ECO:0000313" key="15">
    <source>
        <dbReference type="Proteomes" id="UP000663825"/>
    </source>
</evidence>
<keyword evidence="10" id="KW-0560">Oxidoreductase</keyword>
<evidence type="ECO:0000256" key="4">
    <source>
        <dbReference type="ARBA" id="ARBA00012989"/>
    </source>
</evidence>
<evidence type="ECO:0000256" key="9">
    <source>
        <dbReference type="ARBA" id="ARBA00022860"/>
    </source>
</evidence>
<dbReference type="GO" id="GO:0004517">
    <property type="term" value="F:nitric-oxide synthase activity"/>
    <property type="evidence" value="ECO:0007669"/>
    <property type="project" value="UniProtKB-EC"/>
</dbReference>
<dbReference type="SUPFAM" id="SSF56512">
    <property type="entry name" value="Nitric oxide (NO) synthase oxygenase domain"/>
    <property type="match status" value="1"/>
</dbReference>
<dbReference type="EC" id="1.14.13.39" evidence="4"/>
<dbReference type="GO" id="GO:0046872">
    <property type="term" value="F:metal ion binding"/>
    <property type="evidence" value="ECO:0007669"/>
    <property type="project" value="UniProtKB-KW"/>
</dbReference>
<keyword evidence="6" id="KW-0285">Flavoprotein</keyword>
<dbReference type="InterPro" id="IPR044944">
    <property type="entry name" value="NOS_dom_3"/>
</dbReference>
<evidence type="ECO:0000256" key="10">
    <source>
        <dbReference type="ARBA" id="ARBA00023002"/>
    </source>
</evidence>
<reference evidence="13" key="1">
    <citation type="submission" date="2021-02" db="EMBL/GenBank/DDBJ databases">
        <authorList>
            <person name="Nowell W R."/>
        </authorList>
    </citation>
    <scope>NUCLEOTIDE SEQUENCE</scope>
</reference>
<dbReference type="Pfam" id="PF02898">
    <property type="entry name" value="NO_synthase"/>
    <property type="match status" value="1"/>
</dbReference>
<dbReference type="Proteomes" id="UP000663825">
    <property type="component" value="Unassembled WGS sequence"/>
</dbReference>
<evidence type="ECO:0000256" key="6">
    <source>
        <dbReference type="ARBA" id="ARBA00022643"/>
    </source>
</evidence>
<evidence type="ECO:0000256" key="7">
    <source>
        <dbReference type="ARBA" id="ARBA00022723"/>
    </source>
</evidence>
<dbReference type="PANTHER" id="PTHR43410">
    <property type="entry name" value="NITRIC OXIDE SYNTHASE OXYGENASE"/>
    <property type="match status" value="1"/>
</dbReference>
<feature type="non-terminal residue" evidence="13">
    <location>
        <position position="389"/>
    </location>
</feature>
<dbReference type="EMBL" id="CAJNXB010000961">
    <property type="protein sequence ID" value="CAF3117808.1"/>
    <property type="molecule type" value="Genomic_DNA"/>
</dbReference>
<proteinExistence type="inferred from homology"/>
<evidence type="ECO:0000256" key="5">
    <source>
        <dbReference type="ARBA" id="ARBA00022617"/>
    </source>
</evidence>
<evidence type="ECO:0000313" key="14">
    <source>
        <dbReference type="EMBL" id="CAF4558955.1"/>
    </source>
</evidence>
<dbReference type="InterPro" id="IPR036119">
    <property type="entry name" value="NOS_N_sf"/>
</dbReference>
<comment type="cofactor">
    <cofactor evidence="2">
        <name>heme b</name>
        <dbReference type="ChEBI" id="CHEBI:60344"/>
    </cofactor>
</comment>
<comment type="similarity">
    <text evidence="3">Belongs to the NOS family.</text>
</comment>
<keyword evidence="8" id="KW-0521">NADP</keyword>
<dbReference type="InterPro" id="IPR050607">
    <property type="entry name" value="NOS"/>
</dbReference>
<accession>A0A817NPD8</accession>
<dbReference type="GO" id="GO:0006809">
    <property type="term" value="P:nitric oxide biosynthetic process"/>
    <property type="evidence" value="ECO:0007669"/>
    <property type="project" value="InterPro"/>
</dbReference>
<comment type="caution">
    <text evidence="13">The sequence shown here is derived from an EMBL/GenBank/DDBJ whole genome shotgun (WGS) entry which is preliminary data.</text>
</comment>
<evidence type="ECO:0000256" key="1">
    <source>
        <dbReference type="ARBA" id="ARBA00001917"/>
    </source>
</evidence>